<sequence length="209" mass="23487">MCAGVPMTSLQRTLLDLAPMLTVEELVDIADQLASEHHRSFGRQVYPLVSLDALKAYIAEHPRHRGLAKLHAALDLARVGSDSPRETMLRLMIGRWPLPEFKHNVEIRDEHGVGKVGPDLGCEEYRTCAEYDGAHHFSPAQQAKDHDRDYITKNLGWHQVLINNDDIWAGELVVITKIARALKLGGWADPTNLAERSLQGLLNTRKDFE</sequence>
<comment type="caution">
    <text evidence="2">The sequence shown here is derived from an EMBL/GenBank/DDBJ whole genome shotgun (WGS) entry which is preliminary data.</text>
</comment>
<feature type="domain" description="DUF559" evidence="1">
    <location>
        <begin position="111"/>
        <end position="182"/>
    </location>
</feature>
<gene>
    <name evidence="2" type="ORF">CVS30_08020</name>
</gene>
<dbReference type="AlphaFoldDB" id="A0A2V5IQQ5"/>
<organism evidence="2 3">
    <name type="scientific">Arthrobacter psychrolactophilus</name>
    <dbReference type="NCBI Taxonomy" id="92442"/>
    <lineage>
        <taxon>Bacteria</taxon>
        <taxon>Bacillati</taxon>
        <taxon>Actinomycetota</taxon>
        <taxon>Actinomycetes</taxon>
        <taxon>Micrococcales</taxon>
        <taxon>Micrococcaceae</taxon>
        <taxon>Arthrobacter</taxon>
    </lineage>
</organism>
<keyword evidence="3" id="KW-1185">Reference proteome</keyword>
<dbReference type="InterPro" id="IPR007569">
    <property type="entry name" value="DUF559"/>
</dbReference>
<accession>A0A2V5IQQ5</accession>
<protein>
    <recommendedName>
        <fullName evidence="1">DUF559 domain-containing protein</fullName>
    </recommendedName>
</protein>
<reference evidence="2 3" key="1">
    <citation type="submission" date="2018-05" db="EMBL/GenBank/DDBJ databases">
        <title>Genetic diversity of glacier-inhabiting Cryobacterium bacteria in China and description of Cryobacterium mengkeensis sp. nov. and Arthrobacter glacialis sp. nov.</title>
        <authorList>
            <person name="Liu Q."/>
            <person name="Xin Y.-H."/>
        </authorList>
    </citation>
    <scope>NUCLEOTIDE SEQUENCE [LARGE SCALE GENOMIC DNA]</scope>
    <source>
        <strain evidence="2 3">B7</strain>
    </source>
</reference>
<dbReference type="Gene3D" id="3.40.960.10">
    <property type="entry name" value="VSR Endonuclease"/>
    <property type="match status" value="1"/>
</dbReference>
<dbReference type="OrthoDB" id="3234479at2"/>
<proteinExistence type="predicted"/>
<evidence type="ECO:0000313" key="2">
    <source>
        <dbReference type="EMBL" id="PYI38888.1"/>
    </source>
</evidence>
<dbReference type="EMBL" id="QJVC01000005">
    <property type="protein sequence ID" value="PYI38888.1"/>
    <property type="molecule type" value="Genomic_DNA"/>
</dbReference>
<evidence type="ECO:0000259" key="1">
    <source>
        <dbReference type="Pfam" id="PF04480"/>
    </source>
</evidence>
<dbReference type="Proteomes" id="UP000247980">
    <property type="component" value="Unassembled WGS sequence"/>
</dbReference>
<dbReference type="Pfam" id="PF04480">
    <property type="entry name" value="DUF559"/>
    <property type="match status" value="1"/>
</dbReference>
<name>A0A2V5IQQ5_9MICC</name>
<evidence type="ECO:0000313" key="3">
    <source>
        <dbReference type="Proteomes" id="UP000247980"/>
    </source>
</evidence>